<evidence type="ECO:0000313" key="10">
    <source>
        <dbReference type="EMBL" id="PSL23015.1"/>
    </source>
</evidence>
<evidence type="ECO:0000259" key="8">
    <source>
        <dbReference type="Pfam" id="PF07660"/>
    </source>
</evidence>
<dbReference type="EMBL" id="PYGK01000019">
    <property type="protein sequence ID" value="PSL23015.1"/>
    <property type="molecule type" value="Genomic_DNA"/>
</dbReference>
<dbReference type="NCBIfam" id="TIGR04056">
    <property type="entry name" value="OMP_RagA_SusC"/>
    <property type="match status" value="1"/>
</dbReference>
<organism evidence="10 11">
    <name type="scientific">Chitinophaga ginsengisoli</name>
    <dbReference type="NCBI Taxonomy" id="363837"/>
    <lineage>
        <taxon>Bacteria</taxon>
        <taxon>Pseudomonadati</taxon>
        <taxon>Bacteroidota</taxon>
        <taxon>Chitinophagia</taxon>
        <taxon>Chitinophagales</taxon>
        <taxon>Chitinophagaceae</taxon>
        <taxon>Chitinophaga</taxon>
    </lineage>
</organism>
<dbReference type="InterPro" id="IPR023996">
    <property type="entry name" value="TonB-dep_OMP_SusC/RagA"/>
</dbReference>
<dbReference type="InterPro" id="IPR012910">
    <property type="entry name" value="Plug_dom"/>
</dbReference>
<dbReference type="NCBIfam" id="TIGR04057">
    <property type="entry name" value="SusC_RagA_signa"/>
    <property type="match status" value="1"/>
</dbReference>
<dbReference type="Gene3D" id="2.60.40.1120">
    <property type="entry name" value="Carboxypeptidase-like, regulatory domain"/>
    <property type="match status" value="1"/>
</dbReference>
<evidence type="ECO:0000256" key="4">
    <source>
        <dbReference type="ARBA" id="ARBA00022692"/>
    </source>
</evidence>
<evidence type="ECO:0000256" key="6">
    <source>
        <dbReference type="ARBA" id="ARBA00023237"/>
    </source>
</evidence>
<keyword evidence="4 7" id="KW-0812">Transmembrane</keyword>
<dbReference type="PROSITE" id="PS52016">
    <property type="entry name" value="TONB_DEPENDENT_REC_3"/>
    <property type="match status" value="1"/>
</dbReference>
<evidence type="ECO:0000259" key="9">
    <source>
        <dbReference type="Pfam" id="PF07715"/>
    </source>
</evidence>
<evidence type="ECO:0000256" key="1">
    <source>
        <dbReference type="ARBA" id="ARBA00004571"/>
    </source>
</evidence>
<keyword evidence="5 7" id="KW-0472">Membrane</keyword>
<keyword evidence="2 7" id="KW-0813">Transport</keyword>
<keyword evidence="3 7" id="KW-1134">Transmembrane beta strand</keyword>
<dbReference type="Proteomes" id="UP000240978">
    <property type="component" value="Unassembled WGS sequence"/>
</dbReference>
<dbReference type="InterPro" id="IPR011662">
    <property type="entry name" value="Secretin/TonB_short_N"/>
</dbReference>
<dbReference type="OrthoDB" id="9768177at2"/>
<reference evidence="10 11" key="1">
    <citation type="submission" date="2018-03" db="EMBL/GenBank/DDBJ databases">
        <title>Genomic Encyclopedia of Archaeal and Bacterial Type Strains, Phase II (KMG-II): from individual species to whole genera.</title>
        <authorList>
            <person name="Goeker M."/>
        </authorList>
    </citation>
    <scope>NUCLEOTIDE SEQUENCE [LARGE SCALE GENOMIC DNA]</scope>
    <source>
        <strain evidence="10 11">DSM 18107</strain>
    </source>
</reference>
<protein>
    <submittedName>
        <fullName evidence="10">TonB-linked SusC/RagA family outer membrane protein</fullName>
    </submittedName>
</protein>
<keyword evidence="6 7" id="KW-0998">Cell outer membrane</keyword>
<dbReference type="GO" id="GO:0009279">
    <property type="term" value="C:cell outer membrane"/>
    <property type="evidence" value="ECO:0007669"/>
    <property type="project" value="UniProtKB-SubCell"/>
</dbReference>
<dbReference type="Pfam" id="PF07715">
    <property type="entry name" value="Plug"/>
    <property type="match status" value="1"/>
</dbReference>
<proteinExistence type="inferred from homology"/>
<evidence type="ECO:0000256" key="3">
    <source>
        <dbReference type="ARBA" id="ARBA00022452"/>
    </source>
</evidence>
<comment type="similarity">
    <text evidence="7">Belongs to the TonB-dependent receptor family.</text>
</comment>
<dbReference type="AlphaFoldDB" id="A0A2P8FMY3"/>
<evidence type="ECO:0000256" key="7">
    <source>
        <dbReference type="PROSITE-ProRule" id="PRU01360"/>
    </source>
</evidence>
<dbReference type="Pfam" id="PF07660">
    <property type="entry name" value="STN"/>
    <property type="match status" value="1"/>
</dbReference>
<dbReference type="InterPro" id="IPR023997">
    <property type="entry name" value="TonB-dep_OMP_SusC/RagA_CS"/>
</dbReference>
<keyword evidence="11" id="KW-1185">Reference proteome</keyword>
<dbReference type="InterPro" id="IPR008969">
    <property type="entry name" value="CarboxyPept-like_regulatory"/>
</dbReference>
<dbReference type="SUPFAM" id="SSF49464">
    <property type="entry name" value="Carboxypeptidase regulatory domain-like"/>
    <property type="match status" value="1"/>
</dbReference>
<dbReference type="Gene3D" id="2.170.130.10">
    <property type="entry name" value="TonB-dependent receptor, plug domain"/>
    <property type="match status" value="1"/>
</dbReference>
<accession>A0A2P8FMY3</accession>
<gene>
    <name evidence="10" type="ORF">CLV42_11935</name>
</gene>
<comment type="subcellular location">
    <subcellularLocation>
        <location evidence="1 7">Cell outer membrane</location>
        <topology evidence="1 7">Multi-pass membrane protein</topology>
    </subcellularLocation>
</comment>
<dbReference type="SUPFAM" id="SSF56935">
    <property type="entry name" value="Porins"/>
    <property type="match status" value="1"/>
</dbReference>
<evidence type="ECO:0000256" key="2">
    <source>
        <dbReference type="ARBA" id="ARBA00022448"/>
    </source>
</evidence>
<sequence length="1124" mass="123082">MHRFGGKAALRINSTKIMNFCPEKSGRWRTCALMFLRIMKLIVLILTTIGLVQASASSYAQRVTLNMEKTPLSQVFKEIRKQTGYDFFYTDDMLNASKPVTIHVKDLDLPAVLGKCLVNQPLGYSIENNIILIHVKSITREPAPPRMVTGTVMDEHNNYLPGVTVKVKGDLQRVAQTNEKGSFTIVVPDEKTILQFSSVGFVSRELAVNGATGPLKVVLRVDVGDLDQVQVIAYGSTTKRFNTGDVTTITAKDIAKNPVNNVLEALQGKVPGLFIQQVTGQPGGAFSLRLRNAANFSSNAPPPLVVVDGVTYPGAKLPMETNANFGTGNFLQGGNGLNFLNPNDIESISVLKDADATSLYGAEGAYGVVLITTKKAKAGPATLNVNVYDGVSMLGQHVKPMNTAQYLMLRREALKNDGSAIGDGDLDLNGTYPLDRDNNYQKQMLGNMAQTANLNLTYGGGTQTSSYMVSGSLRKTGNIQLHKGSMVDGSMHFSINTNTKDNMFSYAVSGTYLSNVSTMVPIDFSSVAVFTPPNAPAPFLPDGSVNWESPINTRIADINRTYRNVTNNLLGNMNLVYRPLKHVALRVNLGYSNINGQQLMGFPTTAMPPNKVDAAANTYSSFHHFQTRNVTIEPYAEYNNSFWQKGEFSFKVGGKLDNNLSTVDEISGMGFPSDALLSNPSVATKVSTVYSHTPYRDIGMYAIMKYIWDQKYIINLNGRRDGSTRFGPGKKFGTFGSVAAAWIFSEESFIKYNLPFLSYGKLRASTGIIGGDAVGDFAYLSKYVAGSGTYAGKTTLSPGSLANPELSWEHNRNTEVGLELGFFKDRVHVEGNYYRNIASNQLISVPLSTVTGFGGFPVNTDAVIRTSGWEMSVSTNNIRKKNFNWTTRFNISVPTSKLVKLPTYRNLGMNYVLDKPVTGIMLFNYAGVNPETGYFSYINAKGEKGDYQAMELTDADKTQFVDLAPKYYGGIGNTITYKQLSLDFFFTFTKRTGLNGLAQNGFPVGFNGLNGPTYWLNRWQKPGDVTDIPRMSADIMNLINFNQLYTTSTGAYSNATYARLQNVSIRYNFTGALVSKLHAKDFSVYAQAQNLFTISNLGGLDPENLSLSVIPPMRVITAGLNVSF</sequence>
<dbReference type="Gene3D" id="2.40.170.20">
    <property type="entry name" value="TonB-dependent receptor, beta-barrel domain"/>
    <property type="match status" value="1"/>
</dbReference>
<dbReference type="InterPro" id="IPR036942">
    <property type="entry name" value="Beta-barrel_TonB_sf"/>
</dbReference>
<evidence type="ECO:0000256" key="5">
    <source>
        <dbReference type="ARBA" id="ARBA00023136"/>
    </source>
</evidence>
<dbReference type="Pfam" id="PF13715">
    <property type="entry name" value="CarbopepD_reg_2"/>
    <property type="match status" value="1"/>
</dbReference>
<comment type="caution">
    <text evidence="10">The sequence shown here is derived from an EMBL/GenBank/DDBJ whole genome shotgun (WGS) entry which is preliminary data.</text>
</comment>
<dbReference type="InterPro" id="IPR039426">
    <property type="entry name" value="TonB-dep_rcpt-like"/>
</dbReference>
<feature type="domain" description="Secretin/TonB short N-terminal" evidence="8">
    <location>
        <begin position="85"/>
        <end position="133"/>
    </location>
</feature>
<feature type="domain" description="TonB-dependent receptor plug" evidence="9">
    <location>
        <begin position="240"/>
        <end position="368"/>
    </location>
</feature>
<name>A0A2P8FMY3_9BACT</name>
<evidence type="ECO:0000313" key="11">
    <source>
        <dbReference type="Proteomes" id="UP000240978"/>
    </source>
</evidence>
<dbReference type="InterPro" id="IPR037066">
    <property type="entry name" value="Plug_dom_sf"/>
</dbReference>